<dbReference type="AlphaFoldDB" id="A0A1J9QKE2"/>
<evidence type="ECO:0000313" key="2">
    <source>
        <dbReference type="EMBL" id="OJD20675.1"/>
    </source>
</evidence>
<dbReference type="EMBL" id="LGTZ01001757">
    <property type="protein sequence ID" value="OJD20675.1"/>
    <property type="molecule type" value="Genomic_DNA"/>
</dbReference>
<dbReference type="VEuPathDB" id="FungiDB:ACJ73_07989"/>
<proteinExistence type="predicted"/>
<feature type="compositionally biased region" description="Polar residues" evidence="1">
    <location>
        <begin position="60"/>
        <end position="74"/>
    </location>
</feature>
<organism evidence="2 3">
    <name type="scientific">Blastomyces percursus</name>
    <dbReference type="NCBI Taxonomy" id="1658174"/>
    <lineage>
        <taxon>Eukaryota</taxon>
        <taxon>Fungi</taxon>
        <taxon>Dikarya</taxon>
        <taxon>Ascomycota</taxon>
        <taxon>Pezizomycotina</taxon>
        <taxon>Eurotiomycetes</taxon>
        <taxon>Eurotiomycetidae</taxon>
        <taxon>Onygenales</taxon>
        <taxon>Ajellomycetaceae</taxon>
        <taxon>Blastomyces</taxon>
    </lineage>
</organism>
<reference evidence="2 3" key="1">
    <citation type="submission" date="2015-08" db="EMBL/GenBank/DDBJ databases">
        <title>Emmonsia species relationships and genome sequence.</title>
        <authorList>
            <person name="Cuomo C.A."/>
            <person name="Schwartz I.S."/>
            <person name="Kenyon C."/>
            <person name="De Hoog G.S."/>
            <person name="Govender N.P."/>
            <person name="Botha A."/>
            <person name="Moreno L."/>
            <person name="De Vries M."/>
            <person name="Munoz J.F."/>
            <person name="Stielow J.B."/>
        </authorList>
    </citation>
    <scope>NUCLEOTIDE SEQUENCE [LARGE SCALE GENOMIC DNA]</scope>
    <source>
        <strain evidence="2 3">EI222</strain>
    </source>
</reference>
<comment type="caution">
    <text evidence="2">The sequence shown here is derived from an EMBL/GenBank/DDBJ whole genome shotgun (WGS) entry which is preliminary data.</text>
</comment>
<protein>
    <submittedName>
        <fullName evidence="2">Uncharacterized protein</fullName>
    </submittedName>
</protein>
<dbReference type="OrthoDB" id="3800774at2759"/>
<keyword evidence="3" id="KW-1185">Reference proteome</keyword>
<name>A0A1J9QKE2_9EURO</name>
<gene>
    <name evidence="2" type="ORF">ACJ73_07989</name>
</gene>
<accession>A0A1J9QKE2</accession>
<feature type="region of interest" description="Disordered" evidence="1">
    <location>
        <begin position="44"/>
        <end position="77"/>
    </location>
</feature>
<evidence type="ECO:0000256" key="1">
    <source>
        <dbReference type="SAM" id="MobiDB-lite"/>
    </source>
</evidence>
<evidence type="ECO:0000313" key="3">
    <source>
        <dbReference type="Proteomes" id="UP000242791"/>
    </source>
</evidence>
<dbReference type="Proteomes" id="UP000242791">
    <property type="component" value="Unassembled WGS sequence"/>
</dbReference>
<sequence length="126" mass="14853">MDQMEAIEEKQERREELRERRQLQRARQLDQQLYSQREPLFNSYLPSQSLRSGPPLVSNPFPTTVLPKSSSPIQPGSDDIDVLIPFFDWRINQTSNAEKSRKWEQAKDISYERLKGKKIKNDMSDD</sequence>